<gene>
    <name evidence="1" type="ORF">PNW00_12780</name>
</gene>
<sequence>MYSTSQIRELIKDGRVDKFYNDRYWRKFSKSVIAEQHYECQICKCKGKVTRANILHHVKHLKQFPQLAYSRYYYDDNGERHRQLIALCHDCHEAQHPERRWQERADTFVNEERW</sequence>
<dbReference type="AlphaFoldDB" id="A0AAW6EFH5"/>
<comment type="caution">
    <text evidence="1">The sequence shown here is derived from an EMBL/GenBank/DDBJ whole genome shotgun (WGS) entry which is preliminary data.</text>
</comment>
<reference evidence="1" key="1">
    <citation type="submission" date="2023-01" db="EMBL/GenBank/DDBJ databases">
        <title>Human gut microbiome strain richness.</title>
        <authorList>
            <person name="Chen-Liaw A."/>
        </authorList>
    </citation>
    <scope>NUCLEOTIDE SEQUENCE</scope>
    <source>
        <strain evidence="1">D43st1_D9_D43t1_170807</strain>
    </source>
</reference>
<evidence type="ECO:0000313" key="2">
    <source>
        <dbReference type="Proteomes" id="UP001213042"/>
    </source>
</evidence>
<dbReference type="RefSeq" id="WP_195221749.1">
    <property type="nucleotide sequence ID" value="NZ_JADMWL010000028.1"/>
</dbReference>
<proteinExistence type="predicted"/>
<protein>
    <recommendedName>
        <fullName evidence="3">HNH endonuclease</fullName>
    </recommendedName>
</protein>
<organism evidence="1 2">
    <name type="scientific">Ruminococcus bicirculans</name>
    <name type="common">ex Wegman et al. 2014</name>
    <dbReference type="NCBI Taxonomy" id="1160721"/>
    <lineage>
        <taxon>Bacteria</taxon>
        <taxon>Bacillati</taxon>
        <taxon>Bacillota</taxon>
        <taxon>Clostridia</taxon>
        <taxon>Eubacteriales</taxon>
        <taxon>Oscillospiraceae</taxon>
        <taxon>Ruminococcus</taxon>
    </lineage>
</organism>
<name>A0AAW6EFH5_9FIRM</name>
<accession>A0AAW6EFH5</accession>
<evidence type="ECO:0000313" key="1">
    <source>
        <dbReference type="EMBL" id="MDB8751315.1"/>
    </source>
</evidence>
<dbReference type="EMBL" id="JAQMLU010000029">
    <property type="protein sequence ID" value="MDB8751315.1"/>
    <property type="molecule type" value="Genomic_DNA"/>
</dbReference>
<evidence type="ECO:0008006" key="3">
    <source>
        <dbReference type="Google" id="ProtNLM"/>
    </source>
</evidence>
<dbReference type="Proteomes" id="UP001213042">
    <property type="component" value="Unassembled WGS sequence"/>
</dbReference>